<proteinExistence type="predicted"/>
<keyword evidence="2" id="KW-1185">Reference proteome</keyword>
<accession>A0A6A7AFD5</accession>
<dbReference type="Proteomes" id="UP000799424">
    <property type="component" value="Unassembled WGS sequence"/>
</dbReference>
<dbReference type="AlphaFoldDB" id="A0A6A7AFD5"/>
<sequence length="191" mass="21486">MMGCGKMECGMGKTVACTQKSGLWLVDMRRWELLWSLWRLLKPVATSSGRVGEKVLLGTVLSITSVRISKGVVALTALIHDEWNCEVIPSYGAALKPILSWLRALLRFVAHGKLAASSDPCQVDELYTCFYRVHVTQHGRSMSNEARWVMVVSEDPTYLVLMIAHVLIMFQSIKQGLWHFSMQSNTSQRLT</sequence>
<evidence type="ECO:0000313" key="2">
    <source>
        <dbReference type="Proteomes" id="UP000799424"/>
    </source>
</evidence>
<dbReference type="EMBL" id="MU006218">
    <property type="protein sequence ID" value="KAF2831438.1"/>
    <property type="molecule type" value="Genomic_DNA"/>
</dbReference>
<protein>
    <submittedName>
        <fullName evidence="1">Uncharacterized protein</fullName>
    </submittedName>
</protein>
<organism evidence="1 2">
    <name type="scientific">Ophiobolus disseminans</name>
    <dbReference type="NCBI Taxonomy" id="1469910"/>
    <lineage>
        <taxon>Eukaryota</taxon>
        <taxon>Fungi</taxon>
        <taxon>Dikarya</taxon>
        <taxon>Ascomycota</taxon>
        <taxon>Pezizomycotina</taxon>
        <taxon>Dothideomycetes</taxon>
        <taxon>Pleosporomycetidae</taxon>
        <taxon>Pleosporales</taxon>
        <taxon>Pleosporineae</taxon>
        <taxon>Phaeosphaeriaceae</taxon>
        <taxon>Ophiobolus</taxon>
    </lineage>
</organism>
<gene>
    <name evidence="1" type="ORF">CC86DRAFT_139191</name>
</gene>
<reference evidence="1" key="1">
    <citation type="journal article" date="2020" name="Stud. Mycol.">
        <title>101 Dothideomycetes genomes: a test case for predicting lifestyles and emergence of pathogens.</title>
        <authorList>
            <person name="Haridas S."/>
            <person name="Albert R."/>
            <person name="Binder M."/>
            <person name="Bloem J."/>
            <person name="Labutti K."/>
            <person name="Salamov A."/>
            <person name="Andreopoulos B."/>
            <person name="Baker S."/>
            <person name="Barry K."/>
            <person name="Bills G."/>
            <person name="Bluhm B."/>
            <person name="Cannon C."/>
            <person name="Castanera R."/>
            <person name="Culley D."/>
            <person name="Daum C."/>
            <person name="Ezra D."/>
            <person name="Gonzalez J."/>
            <person name="Henrissat B."/>
            <person name="Kuo A."/>
            <person name="Liang C."/>
            <person name="Lipzen A."/>
            <person name="Lutzoni F."/>
            <person name="Magnuson J."/>
            <person name="Mondo S."/>
            <person name="Nolan M."/>
            <person name="Ohm R."/>
            <person name="Pangilinan J."/>
            <person name="Park H.-J."/>
            <person name="Ramirez L."/>
            <person name="Alfaro M."/>
            <person name="Sun H."/>
            <person name="Tritt A."/>
            <person name="Yoshinaga Y."/>
            <person name="Zwiers L.-H."/>
            <person name="Turgeon B."/>
            <person name="Goodwin S."/>
            <person name="Spatafora J."/>
            <person name="Crous P."/>
            <person name="Grigoriev I."/>
        </authorList>
    </citation>
    <scope>NUCLEOTIDE SEQUENCE</scope>
    <source>
        <strain evidence="1">CBS 113818</strain>
    </source>
</reference>
<evidence type="ECO:0000313" key="1">
    <source>
        <dbReference type="EMBL" id="KAF2831438.1"/>
    </source>
</evidence>
<name>A0A6A7AFD5_9PLEO</name>